<dbReference type="GO" id="GO:0015421">
    <property type="term" value="F:ABC-type oligopeptide transporter activity"/>
    <property type="evidence" value="ECO:0007669"/>
    <property type="project" value="TreeGrafter"/>
</dbReference>
<evidence type="ECO:0000256" key="5">
    <source>
        <dbReference type="ARBA" id="ARBA00022741"/>
    </source>
</evidence>
<evidence type="ECO:0000256" key="8">
    <source>
        <dbReference type="ARBA" id="ARBA00023136"/>
    </source>
</evidence>
<evidence type="ECO:0000256" key="1">
    <source>
        <dbReference type="ARBA" id="ARBA00004651"/>
    </source>
</evidence>
<dbReference type="STRING" id="1121395.SAMN02745215_02573"/>
<dbReference type="GO" id="GO:0005524">
    <property type="term" value="F:ATP binding"/>
    <property type="evidence" value="ECO:0007669"/>
    <property type="project" value="UniProtKB-KW"/>
</dbReference>
<evidence type="ECO:0000256" key="2">
    <source>
        <dbReference type="ARBA" id="ARBA00022448"/>
    </source>
</evidence>
<feature type="domain" description="ABC transmembrane type-1" evidence="11">
    <location>
        <begin position="20"/>
        <end position="298"/>
    </location>
</feature>
<dbReference type="GO" id="GO:0016887">
    <property type="term" value="F:ATP hydrolysis activity"/>
    <property type="evidence" value="ECO:0007669"/>
    <property type="project" value="InterPro"/>
</dbReference>
<dbReference type="PROSITE" id="PS00211">
    <property type="entry name" value="ABC_TRANSPORTER_1"/>
    <property type="match status" value="1"/>
</dbReference>
<evidence type="ECO:0000256" key="4">
    <source>
        <dbReference type="ARBA" id="ARBA00022692"/>
    </source>
</evidence>
<feature type="transmembrane region" description="Helical" evidence="9">
    <location>
        <begin position="157"/>
        <end position="177"/>
    </location>
</feature>
<accession>A0A1M7TVU7</accession>
<dbReference type="EMBL" id="FRDN01000008">
    <property type="protein sequence ID" value="SHN74847.1"/>
    <property type="molecule type" value="Genomic_DNA"/>
</dbReference>
<dbReference type="Pfam" id="PF00005">
    <property type="entry name" value="ABC_tran"/>
    <property type="match status" value="1"/>
</dbReference>
<dbReference type="InterPro" id="IPR003593">
    <property type="entry name" value="AAA+_ATPase"/>
</dbReference>
<dbReference type="RefSeq" id="WP_084078606.1">
    <property type="nucleotide sequence ID" value="NZ_FRDN01000008.1"/>
</dbReference>
<evidence type="ECO:0000256" key="7">
    <source>
        <dbReference type="ARBA" id="ARBA00022989"/>
    </source>
</evidence>
<reference evidence="13" key="1">
    <citation type="submission" date="2016-12" db="EMBL/GenBank/DDBJ databases">
        <authorList>
            <person name="Varghese N."/>
            <person name="Submissions S."/>
        </authorList>
    </citation>
    <scope>NUCLEOTIDE SEQUENCE [LARGE SCALE GENOMIC DNA]</scope>
    <source>
        <strain evidence="13">DSM 11544</strain>
    </source>
</reference>
<feature type="transmembrane region" description="Helical" evidence="9">
    <location>
        <begin position="274"/>
        <end position="297"/>
    </location>
</feature>
<dbReference type="GO" id="GO:0005886">
    <property type="term" value="C:plasma membrane"/>
    <property type="evidence" value="ECO:0007669"/>
    <property type="project" value="UniProtKB-SubCell"/>
</dbReference>
<keyword evidence="2" id="KW-0813">Transport</keyword>
<dbReference type="PANTHER" id="PTHR43394:SF1">
    <property type="entry name" value="ATP-BINDING CASSETTE SUB-FAMILY B MEMBER 10, MITOCHONDRIAL"/>
    <property type="match status" value="1"/>
</dbReference>
<evidence type="ECO:0000256" key="3">
    <source>
        <dbReference type="ARBA" id="ARBA00022475"/>
    </source>
</evidence>
<keyword evidence="8 9" id="KW-0472">Membrane</keyword>
<evidence type="ECO:0000259" key="11">
    <source>
        <dbReference type="PROSITE" id="PS50929"/>
    </source>
</evidence>
<evidence type="ECO:0000256" key="6">
    <source>
        <dbReference type="ARBA" id="ARBA00022840"/>
    </source>
</evidence>
<dbReference type="AlphaFoldDB" id="A0A1M7TVU7"/>
<keyword evidence="13" id="KW-1185">Reference proteome</keyword>
<dbReference type="InterPro" id="IPR036640">
    <property type="entry name" value="ABC1_TM_sf"/>
</dbReference>
<dbReference type="CDD" id="cd07346">
    <property type="entry name" value="ABC_6TM_exporters"/>
    <property type="match status" value="1"/>
</dbReference>
<keyword evidence="7 9" id="KW-1133">Transmembrane helix</keyword>
<gene>
    <name evidence="12" type="ORF">SAMN02745215_02573</name>
</gene>
<dbReference type="PANTHER" id="PTHR43394">
    <property type="entry name" value="ATP-DEPENDENT PERMEASE MDL1, MITOCHONDRIAL"/>
    <property type="match status" value="1"/>
</dbReference>
<comment type="subcellular location">
    <subcellularLocation>
        <location evidence="1">Cell membrane</location>
        <topology evidence="1">Multi-pass membrane protein</topology>
    </subcellularLocation>
</comment>
<keyword evidence="3" id="KW-1003">Cell membrane</keyword>
<dbReference type="InterPro" id="IPR011527">
    <property type="entry name" value="ABC1_TM_dom"/>
</dbReference>
<feature type="domain" description="ABC transporter" evidence="10">
    <location>
        <begin position="332"/>
        <end position="566"/>
    </location>
</feature>
<dbReference type="PROSITE" id="PS50929">
    <property type="entry name" value="ABC_TM1F"/>
    <property type="match status" value="1"/>
</dbReference>
<sequence>MSKKNKAGHSYSKRGKAPEILTAVSVLAGIASTLIAVYLITLLWEGKPLGALLIPTLGIALCQIIKGGFYALALWQAHEFAYSSLLTIRNGLIDKLKRLPLSFFQKHKTGELAGIVDHDVERVELYLAHTLPEVAVTGLVCGLSGVAVFILDWRMGLALIATVPLVVIILAVSSPFWKGAINDYQDSTRTVSENIMEYIATIPVIKVFAAGERKTEKVLASMDDYIGKARKAIYVQAAPMGLITVLVEGGVVLVAIVGAYILKAGPLTSSDITRFILAFILAQQFTGSLIKATTLMYNKAVYDNTMKSVERIMGEPVREQPRSGAPAVAGDIVFDQAGFSYDGTAEALTDISLIFRQNTTSAIVGPSGAGKSTIAGLLLGLWRHETGSITIAGRRIEDIPEAELTALISVVQQDNFLLNISIEENLRIGKPDATEAEIRDAAQKAQIHETIMRLPGGYQTIPGEGGVRLSGGEKQRISLARMMLKNAPIVILDEATAAVDPYNESLIHKAISELCENKTLIVIAHHLNTIAGADQIVVMNRGRVEAVGKHGELVESCSLYRSMVEAQQQAQNWNIKEAAV</sequence>
<feature type="transmembrane region" description="Helical" evidence="9">
    <location>
        <begin position="240"/>
        <end position="262"/>
    </location>
</feature>
<evidence type="ECO:0000256" key="9">
    <source>
        <dbReference type="SAM" id="Phobius"/>
    </source>
</evidence>
<feature type="transmembrane region" description="Helical" evidence="9">
    <location>
        <begin position="20"/>
        <end position="44"/>
    </location>
</feature>
<keyword evidence="4 9" id="KW-0812">Transmembrane</keyword>
<dbReference type="SMART" id="SM00382">
    <property type="entry name" value="AAA"/>
    <property type="match status" value="1"/>
</dbReference>
<dbReference type="InterPro" id="IPR027417">
    <property type="entry name" value="P-loop_NTPase"/>
</dbReference>
<evidence type="ECO:0000313" key="13">
    <source>
        <dbReference type="Proteomes" id="UP000184010"/>
    </source>
</evidence>
<organism evidence="12 13">
    <name type="scientific">Desulfitobacterium chlororespirans DSM 11544</name>
    <dbReference type="NCBI Taxonomy" id="1121395"/>
    <lineage>
        <taxon>Bacteria</taxon>
        <taxon>Bacillati</taxon>
        <taxon>Bacillota</taxon>
        <taxon>Clostridia</taxon>
        <taxon>Eubacteriales</taxon>
        <taxon>Desulfitobacteriaceae</taxon>
        <taxon>Desulfitobacterium</taxon>
    </lineage>
</organism>
<feature type="transmembrane region" description="Helical" evidence="9">
    <location>
        <begin position="50"/>
        <end position="75"/>
    </location>
</feature>
<dbReference type="InterPro" id="IPR003439">
    <property type="entry name" value="ABC_transporter-like_ATP-bd"/>
</dbReference>
<dbReference type="FunFam" id="3.40.50.300:FF:000221">
    <property type="entry name" value="Multidrug ABC transporter ATP-binding protein"/>
    <property type="match status" value="1"/>
</dbReference>
<keyword evidence="5" id="KW-0547">Nucleotide-binding</keyword>
<proteinExistence type="predicted"/>
<protein>
    <submittedName>
        <fullName evidence="12">ATP-binding cassette, subfamily B</fullName>
    </submittedName>
</protein>
<dbReference type="Gene3D" id="1.20.1560.10">
    <property type="entry name" value="ABC transporter type 1, transmembrane domain"/>
    <property type="match status" value="1"/>
</dbReference>
<evidence type="ECO:0000259" key="10">
    <source>
        <dbReference type="PROSITE" id="PS50893"/>
    </source>
</evidence>
<keyword evidence="6 12" id="KW-0067">ATP-binding</keyword>
<dbReference type="SUPFAM" id="SSF52540">
    <property type="entry name" value="P-loop containing nucleoside triphosphate hydrolases"/>
    <property type="match status" value="1"/>
</dbReference>
<name>A0A1M7TVU7_9FIRM</name>
<dbReference type="InterPro" id="IPR017871">
    <property type="entry name" value="ABC_transporter-like_CS"/>
</dbReference>
<dbReference type="InterPro" id="IPR039421">
    <property type="entry name" value="Type_1_exporter"/>
</dbReference>
<dbReference type="Pfam" id="PF00664">
    <property type="entry name" value="ABC_membrane"/>
    <property type="match status" value="1"/>
</dbReference>
<evidence type="ECO:0000313" key="12">
    <source>
        <dbReference type="EMBL" id="SHN74847.1"/>
    </source>
</evidence>
<dbReference type="PROSITE" id="PS50893">
    <property type="entry name" value="ABC_TRANSPORTER_2"/>
    <property type="match status" value="1"/>
</dbReference>
<dbReference type="Proteomes" id="UP000184010">
    <property type="component" value="Unassembled WGS sequence"/>
</dbReference>
<dbReference type="SUPFAM" id="SSF90123">
    <property type="entry name" value="ABC transporter transmembrane region"/>
    <property type="match status" value="1"/>
</dbReference>
<dbReference type="Gene3D" id="3.40.50.300">
    <property type="entry name" value="P-loop containing nucleotide triphosphate hydrolases"/>
    <property type="match status" value="1"/>
</dbReference>